<dbReference type="EMBL" id="BAABET010000011">
    <property type="protein sequence ID" value="GAA4333160.1"/>
    <property type="molecule type" value="Genomic_DNA"/>
</dbReference>
<dbReference type="Proteomes" id="UP001501115">
    <property type="component" value="Unassembled WGS sequence"/>
</dbReference>
<sequence length="61" mass="6457">MAVRTRPKGVCGVEVGAMGYTLLVAQDRVCPRGRRQVATKVEPGTACSGVQAVPDPFDQAR</sequence>
<evidence type="ECO:0000313" key="1">
    <source>
        <dbReference type="EMBL" id="GAA4333160.1"/>
    </source>
</evidence>
<name>A0ABP8H1W7_9ACTN</name>
<comment type="caution">
    <text evidence="1">The sequence shown here is derived from an EMBL/GenBank/DDBJ whole genome shotgun (WGS) entry which is preliminary data.</text>
</comment>
<proteinExistence type="predicted"/>
<evidence type="ECO:0000313" key="2">
    <source>
        <dbReference type="Proteomes" id="UP001501115"/>
    </source>
</evidence>
<gene>
    <name evidence="1" type="ORF">GCM10023086_64370</name>
</gene>
<accession>A0ABP8H1W7</accession>
<organism evidence="1 2">
    <name type="scientific">Streptomyces venetus</name>
    <dbReference type="NCBI Taxonomy" id="1701086"/>
    <lineage>
        <taxon>Bacteria</taxon>
        <taxon>Bacillati</taxon>
        <taxon>Actinomycetota</taxon>
        <taxon>Actinomycetes</taxon>
        <taxon>Kitasatosporales</taxon>
        <taxon>Streptomycetaceae</taxon>
        <taxon>Streptomyces</taxon>
    </lineage>
</organism>
<reference evidence="2" key="1">
    <citation type="journal article" date="2019" name="Int. J. Syst. Evol. Microbiol.">
        <title>The Global Catalogue of Microorganisms (GCM) 10K type strain sequencing project: providing services to taxonomists for standard genome sequencing and annotation.</title>
        <authorList>
            <consortium name="The Broad Institute Genomics Platform"/>
            <consortium name="The Broad Institute Genome Sequencing Center for Infectious Disease"/>
            <person name="Wu L."/>
            <person name="Ma J."/>
        </authorList>
    </citation>
    <scope>NUCLEOTIDE SEQUENCE [LARGE SCALE GENOMIC DNA]</scope>
    <source>
        <strain evidence="2">JCM 31290</strain>
    </source>
</reference>
<keyword evidence="2" id="KW-1185">Reference proteome</keyword>
<protein>
    <submittedName>
        <fullName evidence="1">Uncharacterized protein</fullName>
    </submittedName>
</protein>